<evidence type="ECO:0000313" key="1">
    <source>
        <dbReference type="EMBL" id="AEM21517.1"/>
    </source>
</evidence>
<dbReference type="PATRIC" id="fig|1045858.4.peg.892"/>
<dbReference type="KEGG" id="bip:Bint_0892"/>
<dbReference type="HOGENOM" id="CLU_3266660_0_0_12"/>
<organism evidence="1 2">
    <name type="scientific">Brachyspira intermedia (strain ATCC 51140 / PWS/A)</name>
    <name type="common">Serpulina intermedia</name>
    <dbReference type="NCBI Taxonomy" id="1045858"/>
    <lineage>
        <taxon>Bacteria</taxon>
        <taxon>Pseudomonadati</taxon>
        <taxon>Spirochaetota</taxon>
        <taxon>Spirochaetia</taxon>
        <taxon>Brachyspirales</taxon>
        <taxon>Brachyspiraceae</taxon>
        <taxon>Brachyspira</taxon>
    </lineage>
</organism>
<dbReference type="AlphaFoldDB" id="G0ELL7"/>
<dbReference type="Proteomes" id="UP000008522">
    <property type="component" value="Chromosome"/>
</dbReference>
<accession>G0ELL7</accession>
<sequence length="41" mass="4999">MTVIIKFNKNIFNILNSNIYKKFNLILYETSLYEIKEFIPK</sequence>
<name>G0ELL7_BRAIP</name>
<keyword evidence="2" id="KW-1185">Reference proteome</keyword>
<dbReference type="EMBL" id="CP002874">
    <property type="protein sequence ID" value="AEM21517.1"/>
    <property type="molecule type" value="Genomic_DNA"/>
</dbReference>
<gene>
    <name evidence="1" type="ordered locus">Bint_0892</name>
</gene>
<protein>
    <submittedName>
        <fullName evidence="1">Uncharacterized protein</fullName>
    </submittedName>
</protein>
<reference evidence="1 2" key="1">
    <citation type="journal article" date="2011" name="BMC Genomics">
        <title>Complete genome sequence of Brachyspira intermedia reveals unique genomic features in Brachyspira species and phage-mediated horizontal gene transfer.</title>
        <authorList>
            <person name="Hafstrom T."/>
            <person name="Jansson D.S."/>
            <person name="Segerman B."/>
        </authorList>
    </citation>
    <scope>NUCLEOTIDE SEQUENCE [LARGE SCALE GENOMIC DNA]</scope>
    <source>
        <strain evidence="2">ATCC 51140 / PWS/A</strain>
    </source>
</reference>
<evidence type="ECO:0000313" key="2">
    <source>
        <dbReference type="Proteomes" id="UP000008522"/>
    </source>
</evidence>
<proteinExistence type="predicted"/>